<sequence>MTRRKINNSEHYNKGRNFQNSHVSRNLKDPCSSGLSSPRKEAEDNFVQSRTKISQSQTNLKQGGYTKCNTFSNSPNSVTTSQPAFQQQNLLLTPQNHSNSVYHGGSQGSIRKPFPPLDPNITNSIGKLEQAASIRREKIMKFLEQSPENAKHFIIVTKSSKFTDTSQSAQNVGPSTVMVETPGEKIPTDHPISNLRLTQ</sequence>
<feature type="region of interest" description="Disordered" evidence="1">
    <location>
        <begin position="1"/>
        <end position="44"/>
    </location>
</feature>
<feature type="region of interest" description="Disordered" evidence="1">
    <location>
        <begin position="164"/>
        <end position="199"/>
    </location>
</feature>
<accession>A0A4Y2GMP8</accession>
<evidence type="ECO:0000256" key="1">
    <source>
        <dbReference type="SAM" id="MobiDB-lite"/>
    </source>
</evidence>
<name>A0A4Y2GMP8_ARAVE</name>
<comment type="caution">
    <text evidence="2">The sequence shown here is derived from an EMBL/GenBank/DDBJ whole genome shotgun (WGS) entry which is preliminary data.</text>
</comment>
<dbReference type="Proteomes" id="UP000499080">
    <property type="component" value="Unassembled WGS sequence"/>
</dbReference>
<proteinExistence type="predicted"/>
<protein>
    <submittedName>
        <fullName evidence="2">Uncharacterized protein</fullName>
    </submittedName>
</protein>
<evidence type="ECO:0000313" key="3">
    <source>
        <dbReference type="Proteomes" id="UP000499080"/>
    </source>
</evidence>
<reference evidence="2 3" key="1">
    <citation type="journal article" date="2019" name="Sci. Rep.">
        <title>Orb-weaving spider Araneus ventricosus genome elucidates the spidroin gene catalogue.</title>
        <authorList>
            <person name="Kono N."/>
            <person name="Nakamura H."/>
            <person name="Ohtoshi R."/>
            <person name="Moran D.A.P."/>
            <person name="Shinohara A."/>
            <person name="Yoshida Y."/>
            <person name="Fujiwara M."/>
            <person name="Mori M."/>
            <person name="Tomita M."/>
            <person name="Arakawa K."/>
        </authorList>
    </citation>
    <scope>NUCLEOTIDE SEQUENCE [LARGE SCALE GENOMIC DNA]</scope>
</reference>
<feature type="compositionally biased region" description="Polar residues" evidence="1">
    <location>
        <begin position="164"/>
        <end position="174"/>
    </location>
</feature>
<keyword evidence="3" id="KW-1185">Reference proteome</keyword>
<organism evidence="2 3">
    <name type="scientific">Araneus ventricosus</name>
    <name type="common">Orbweaver spider</name>
    <name type="synonym">Epeira ventricosa</name>
    <dbReference type="NCBI Taxonomy" id="182803"/>
    <lineage>
        <taxon>Eukaryota</taxon>
        <taxon>Metazoa</taxon>
        <taxon>Ecdysozoa</taxon>
        <taxon>Arthropoda</taxon>
        <taxon>Chelicerata</taxon>
        <taxon>Arachnida</taxon>
        <taxon>Araneae</taxon>
        <taxon>Araneomorphae</taxon>
        <taxon>Entelegynae</taxon>
        <taxon>Araneoidea</taxon>
        <taxon>Araneidae</taxon>
        <taxon>Araneus</taxon>
    </lineage>
</organism>
<dbReference type="AlphaFoldDB" id="A0A4Y2GMP8"/>
<dbReference type="EMBL" id="BGPR01001478">
    <property type="protein sequence ID" value="GBM54920.1"/>
    <property type="molecule type" value="Genomic_DNA"/>
</dbReference>
<gene>
    <name evidence="2" type="ORF">AVEN_77828_1</name>
</gene>
<evidence type="ECO:0000313" key="2">
    <source>
        <dbReference type="EMBL" id="GBM54920.1"/>
    </source>
</evidence>